<proteinExistence type="predicted"/>
<dbReference type="PANTHER" id="PTHR28008">
    <property type="entry name" value="DOMAIN PROTEIN, PUTATIVE (AFU_ORTHOLOGUE AFUA_3G10980)-RELATED"/>
    <property type="match status" value="1"/>
</dbReference>
<dbReference type="InterPro" id="IPR016747">
    <property type="entry name" value="Phosphotransbutyrylase"/>
</dbReference>
<keyword evidence="1" id="KW-1133">Transmembrane helix</keyword>
<dbReference type="PIRSF" id="PIRSF019083">
    <property type="entry name" value="UCP019083_VanZ"/>
    <property type="match status" value="1"/>
</dbReference>
<organism evidence="3 4">
    <name type="scientific">Tigheibacillus halophilus</name>
    <dbReference type="NCBI Taxonomy" id="361280"/>
    <lineage>
        <taxon>Bacteria</taxon>
        <taxon>Bacillati</taxon>
        <taxon>Bacillota</taxon>
        <taxon>Bacilli</taxon>
        <taxon>Bacillales</taxon>
        <taxon>Bacillaceae</taxon>
        <taxon>Tigheibacillus</taxon>
    </lineage>
</organism>
<dbReference type="RefSeq" id="WP_390355219.1">
    <property type="nucleotide sequence ID" value="NZ_JBHUIZ010000006.1"/>
</dbReference>
<evidence type="ECO:0000256" key="1">
    <source>
        <dbReference type="SAM" id="Phobius"/>
    </source>
</evidence>
<keyword evidence="1" id="KW-0472">Membrane</keyword>
<feature type="domain" description="VanZ-like" evidence="2">
    <location>
        <begin position="8"/>
        <end position="141"/>
    </location>
</feature>
<feature type="transmembrane region" description="Helical" evidence="1">
    <location>
        <begin position="94"/>
        <end position="113"/>
    </location>
</feature>
<evidence type="ECO:0000313" key="4">
    <source>
        <dbReference type="Proteomes" id="UP001281447"/>
    </source>
</evidence>
<evidence type="ECO:0000313" key="3">
    <source>
        <dbReference type="EMBL" id="MDY0394160.1"/>
    </source>
</evidence>
<protein>
    <submittedName>
        <fullName evidence="3">VanZ family protein</fullName>
    </submittedName>
</protein>
<dbReference type="NCBIfam" id="NF037970">
    <property type="entry name" value="vanZ_1"/>
    <property type="match status" value="1"/>
</dbReference>
<comment type="caution">
    <text evidence="3">The sequence shown here is derived from an EMBL/GenBank/DDBJ whole genome shotgun (WGS) entry which is preliminary data.</text>
</comment>
<accession>A0ABU5C4A6</accession>
<name>A0ABU5C4A6_9BACI</name>
<feature type="transmembrane region" description="Helical" evidence="1">
    <location>
        <begin position="62"/>
        <end position="82"/>
    </location>
</feature>
<dbReference type="PANTHER" id="PTHR28008:SF1">
    <property type="entry name" value="DOMAIN PROTEIN, PUTATIVE (AFU_ORTHOLOGUE AFUA_3G10980)-RELATED"/>
    <property type="match status" value="1"/>
</dbReference>
<reference evidence="3 4" key="1">
    <citation type="submission" date="2023-10" db="EMBL/GenBank/DDBJ databases">
        <title>Virgibacillus halophilus 5B73C genome.</title>
        <authorList>
            <person name="Miliotis G."/>
            <person name="Sengupta P."/>
            <person name="Hameed A."/>
            <person name="Chuvochina M."/>
            <person name="Mcdonagh F."/>
            <person name="Simpson A.C."/>
            <person name="Singh N.K."/>
            <person name="Rekha P.D."/>
            <person name="Raman K."/>
            <person name="Hugenholtz P."/>
            <person name="Venkateswaran K."/>
        </authorList>
    </citation>
    <scope>NUCLEOTIDE SEQUENCE [LARGE SCALE GENOMIC DNA]</scope>
    <source>
        <strain evidence="3 4">5B73C</strain>
    </source>
</reference>
<gene>
    <name evidence="3" type="ORF">RWE15_06270</name>
</gene>
<dbReference type="Pfam" id="PF04892">
    <property type="entry name" value="VanZ"/>
    <property type="match status" value="1"/>
</dbReference>
<dbReference type="Proteomes" id="UP001281447">
    <property type="component" value="Unassembled WGS sequence"/>
</dbReference>
<keyword evidence="4" id="KW-1185">Reference proteome</keyword>
<keyword evidence="1" id="KW-0812">Transmembrane</keyword>
<sequence>MKRKWLAWTLVIVWMAVIFCLSHQPSSSSSALSSGVTAAIVNTVHQWLPDAAITVEGLHFWIRKAAHFSAYFLLGVLTLQAWKKSGISGERAIIYAWLLCVLYAMSDEFHQLFVSGRSGEVRDVAIDSTGAFTGIVLCWIISWIHRRLNRKKWKA</sequence>
<feature type="transmembrane region" description="Helical" evidence="1">
    <location>
        <begin position="125"/>
        <end position="144"/>
    </location>
</feature>
<dbReference type="EMBL" id="JAWDIP010000003">
    <property type="protein sequence ID" value="MDY0394160.1"/>
    <property type="molecule type" value="Genomic_DNA"/>
</dbReference>
<evidence type="ECO:0000259" key="2">
    <source>
        <dbReference type="Pfam" id="PF04892"/>
    </source>
</evidence>
<dbReference type="InterPro" id="IPR006976">
    <property type="entry name" value="VanZ-like"/>
</dbReference>